<keyword evidence="4" id="KW-0408">Iron</keyword>
<proteinExistence type="predicted"/>
<dbReference type="EMBL" id="PHQY01000321">
    <property type="protein sequence ID" value="PJO45091.1"/>
    <property type="molecule type" value="Genomic_DNA"/>
</dbReference>
<evidence type="ECO:0000313" key="8">
    <source>
        <dbReference type="Proteomes" id="UP000232101"/>
    </source>
</evidence>
<dbReference type="GO" id="GO:0051536">
    <property type="term" value="F:iron-sulfur cluster binding"/>
    <property type="evidence" value="ECO:0007669"/>
    <property type="project" value="UniProtKB-KW"/>
</dbReference>
<dbReference type="NCBIfam" id="TIGR03975">
    <property type="entry name" value="rSAM_ocin_1"/>
    <property type="match status" value="1"/>
</dbReference>
<dbReference type="InterPro" id="IPR051198">
    <property type="entry name" value="BchE-like"/>
</dbReference>
<dbReference type="InterPro" id="IPR058240">
    <property type="entry name" value="rSAM_sf"/>
</dbReference>
<organism evidence="7 8">
    <name type="scientific">Lysinibacillus xylanilyticus</name>
    <dbReference type="NCBI Taxonomy" id="582475"/>
    <lineage>
        <taxon>Bacteria</taxon>
        <taxon>Bacillati</taxon>
        <taxon>Bacillota</taxon>
        <taxon>Bacilli</taxon>
        <taxon>Bacillales</taxon>
        <taxon>Bacillaceae</taxon>
        <taxon>Lysinibacillus</taxon>
    </lineage>
</organism>
<dbReference type="PROSITE" id="PS51918">
    <property type="entry name" value="RADICAL_SAM"/>
    <property type="match status" value="1"/>
</dbReference>
<keyword evidence="2" id="KW-0949">S-adenosyl-L-methionine</keyword>
<dbReference type="InterPro" id="IPR006638">
    <property type="entry name" value="Elp3/MiaA/NifB-like_rSAM"/>
</dbReference>
<dbReference type="AlphaFoldDB" id="A0A2M9QAJ4"/>
<name>A0A2M9QAJ4_9BACI</name>
<dbReference type="SFLD" id="SFLDG01082">
    <property type="entry name" value="B12-binding_domain_containing"/>
    <property type="match status" value="1"/>
</dbReference>
<dbReference type="SUPFAM" id="SSF102114">
    <property type="entry name" value="Radical SAM enzymes"/>
    <property type="match status" value="1"/>
</dbReference>
<evidence type="ECO:0000256" key="3">
    <source>
        <dbReference type="ARBA" id="ARBA00022723"/>
    </source>
</evidence>
<dbReference type="PANTHER" id="PTHR43409:SF7">
    <property type="entry name" value="BLL1977 PROTEIN"/>
    <property type="match status" value="1"/>
</dbReference>
<keyword evidence="5" id="KW-0411">Iron-sulfur</keyword>
<keyword evidence="3" id="KW-0479">Metal-binding</keyword>
<evidence type="ECO:0000259" key="6">
    <source>
        <dbReference type="PROSITE" id="PS51918"/>
    </source>
</evidence>
<dbReference type="InterPro" id="IPR023404">
    <property type="entry name" value="rSAM_horseshoe"/>
</dbReference>
<protein>
    <recommendedName>
        <fullName evidence="6">Radical SAM core domain-containing protein</fullName>
    </recommendedName>
</protein>
<dbReference type="Proteomes" id="UP000232101">
    <property type="component" value="Unassembled WGS sequence"/>
</dbReference>
<evidence type="ECO:0000256" key="1">
    <source>
        <dbReference type="ARBA" id="ARBA00001966"/>
    </source>
</evidence>
<gene>
    <name evidence="7" type="ORF">CWD94_03430</name>
</gene>
<evidence type="ECO:0000256" key="2">
    <source>
        <dbReference type="ARBA" id="ARBA00022691"/>
    </source>
</evidence>
<evidence type="ECO:0000313" key="7">
    <source>
        <dbReference type="EMBL" id="PJO45091.1"/>
    </source>
</evidence>
<dbReference type="GO" id="GO:0046872">
    <property type="term" value="F:metal ion binding"/>
    <property type="evidence" value="ECO:0007669"/>
    <property type="project" value="UniProtKB-KW"/>
</dbReference>
<dbReference type="SMART" id="SM00729">
    <property type="entry name" value="Elp3"/>
    <property type="match status" value="1"/>
</dbReference>
<dbReference type="InterPro" id="IPR007197">
    <property type="entry name" value="rSAM"/>
</dbReference>
<dbReference type="SFLD" id="SFLDS00029">
    <property type="entry name" value="Radical_SAM"/>
    <property type="match status" value="1"/>
</dbReference>
<reference evidence="7 8" key="1">
    <citation type="submission" date="2017-11" db="EMBL/GenBank/DDBJ databases">
        <title>Bacterial isolate from king chilli rhizosphere.</title>
        <authorList>
            <person name="Takhelmayum P."/>
            <person name="Sarangthem I."/>
        </authorList>
    </citation>
    <scope>NUCLEOTIDE SEQUENCE [LARGE SCALE GENOMIC DNA]</scope>
    <source>
        <strain evidence="8">t26</strain>
    </source>
</reference>
<dbReference type="Pfam" id="PF04055">
    <property type="entry name" value="Radical_SAM"/>
    <property type="match status" value="1"/>
</dbReference>
<dbReference type="InterPro" id="IPR023984">
    <property type="entry name" value="rSAM_ocin_1"/>
</dbReference>
<dbReference type="SFLD" id="SFLDF00324">
    <property type="entry name" value="bacteriocin_maturation"/>
    <property type="match status" value="1"/>
</dbReference>
<accession>A0A2M9QAJ4</accession>
<comment type="cofactor">
    <cofactor evidence="1">
        <name>[4Fe-4S] cluster</name>
        <dbReference type="ChEBI" id="CHEBI:49883"/>
    </cofactor>
</comment>
<dbReference type="GO" id="GO:0003824">
    <property type="term" value="F:catalytic activity"/>
    <property type="evidence" value="ECO:0007669"/>
    <property type="project" value="InterPro"/>
</dbReference>
<dbReference type="GO" id="GO:0005829">
    <property type="term" value="C:cytosol"/>
    <property type="evidence" value="ECO:0007669"/>
    <property type="project" value="TreeGrafter"/>
</dbReference>
<feature type="domain" description="Radical SAM core" evidence="6">
    <location>
        <begin position="266"/>
        <end position="493"/>
    </location>
</feature>
<dbReference type="Gene3D" id="3.40.50.280">
    <property type="entry name" value="Cobalamin-binding domain"/>
    <property type="match status" value="1"/>
</dbReference>
<dbReference type="STRING" id="582475.ACZ11_09380"/>
<evidence type="ECO:0000256" key="5">
    <source>
        <dbReference type="ARBA" id="ARBA00023014"/>
    </source>
</evidence>
<sequence>MYIRRNIMKVALINMPFASLYRPSIGLSLLKAGLERNNINCDIHYLNLKFADLISTELYNSISEGNVFSSNALAGEIVFSESLFGEDTLDLYIEEAKVKFKQNKNEDFELIRTVRSYVEGFLLSCLEELDWDEYNIIGFTSVFEQNVASLSFAKRLKEKYPDKFIMFGGANCEESMGMELLKQFSFIDAICSGEGDYSFVNFISEWNENGVISNDIDGIFLQKDKEYIMKNKKRPSSPSVMNLDQLPTPEYSDYFEQFVSYSYKDQVHHSRFLFESSRGCWWGQKHHCVFCGLNGTNLNFRSKSAERVLEEIMLQSNKYKKYTSKATAVDNIIDMNYFKSLLPSLKEEDINLDMFYETKANLKKSQIELFRDANFKTIQPGIESLQTSVLKLMNKGISMLQNIQLLKWSKEFGIFPIWNILYGFPGENPEEYKRIHKIIEKIQHLTPPGGVAKIRLDRFSPYFNNSKENGITNVRAMWPYKYIYSQIDQSGLDNLAYHFDFDYSEPRNPEEYTIGMRKAVLNWREAHPYSDLFYVDNGNHLIIMDLRDKNNIQTYVLKDEQRQMLIALDGISTITRVHKEVVSAGYSVTIEDLNSILLDFINKGIVLEEDGKLINIVLNTNIYSPKKASLIRIKEWNENKRKDVSKEVVFN</sequence>
<dbReference type="Gene3D" id="3.80.30.20">
    <property type="entry name" value="tm_1862 like domain"/>
    <property type="match status" value="1"/>
</dbReference>
<evidence type="ECO:0000256" key="4">
    <source>
        <dbReference type="ARBA" id="ARBA00023004"/>
    </source>
</evidence>
<comment type="caution">
    <text evidence="7">The sequence shown here is derived from an EMBL/GenBank/DDBJ whole genome shotgun (WGS) entry which is preliminary data.</text>
</comment>
<dbReference type="PANTHER" id="PTHR43409">
    <property type="entry name" value="ANAEROBIC MAGNESIUM-PROTOPORPHYRIN IX MONOMETHYL ESTER CYCLASE-RELATED"/>
    <property type="match status" value="1"/>
</dbReference>